<organism evidence="2 3">
    <name type="scientific">Salix koriyanagi</name>
    <dbReference type="NCBI Taxonomy" id="2511006"/>
    <lineage>
        <taxon>Eukaryota</taxon>
        <taxon>Viridiplantae</taxon>
        <taxon>Streptophyta</taxon>
        <taxon>Embryophyta</taxon>
        <taxon>Tracheophyta</taxon>
        <taxon>Spermatophyta</taxon>
        <taxon>Magnoliopsida</taxon>
        <taxon>eudicotyledons</taxon>
        <taxon>Gunneridae</taxon>
        <taxon>Pentapetalae</taxon>
        <taxon>rosids</taxon>
        <taxon>fabids</taxon>
        <taxon>Malpighiales</taxon>
        <taxon>Salicaceae</taxon>
        <taxon>Saliceae</taxon>
        <taxon>Salix</taxon>
    </lineage>
</organism>
<evidence type="ECO:0000313" key="3">
    <source>
        <dbReference type="Proteomes" id="UP001151752"/>
    </source>
</evidence>
<gene>
    <name evidence="2" type="ORF">OIU74_001128</name>
</gene>
<dbReference type="EMBL" id="JAPFFM010000001">
    <property type="protein sequence ID" value="KAJ6777087.1"/>
    <property type="molecule type" value="Genomic_DNA"/>
</dbReference>
<name>A0A9Q1AN32_9ROSI</name>
<reference evidence="2" key="1">
    <citation type="submission" date="2022-11" db="EMBL/GenBank/DDBJ databases">
        <authorList>
            <person name="Hyden B.L."/>
            <person name="Feng K."/>
            <person name="Yates T."/>
            <person name="Jawdy S."/>
            <person name="Smart L.B."/>
            <person name="Muchero W."/>
        </authorList>
    </citation>
    <scope>NUCLEOTIDE SEQUENCE</scope>
    <source>
        <tissue evidence="2">Shoot tip</tissue>
    </source>
</reference>
<keyword evidence="3" id="KW-1185">Reference proteome</keyword>
<feature type="compositionally biased region" description="Basic and acidic residues" evidence="1">
    <location>
        <begin position="167"/>
        <end position="177"/>
    </location>
</feature>
<feature type="compositionally biased region" description="Polar residues" evidence="1">
    <location>
        <begin position="189"/>
        <end position="203"/>
    </location>
</feature>
<evidence type="ECO:0000256" key="1">
    <source>
        <dbReference type="SAM" id="MobiDB-lite"/>
    </source>
</evidence>
<accession>A0A9Q1AN32</accession>
<proteinExistence type="predicted"/>
<feature type="region of interest" description="Disordered" evidence="1">
    <location>
        <begin position="139"/>
        <end position="203"/>
    </location>
</feature>
<protein>
    <submittedName>
        <fullName evidence="2">Uncharacterized protein</fullName>
    </submittedName>
</protein>
<dbReference type="Proteomes" id="UP001151752">
    <property type="component" value="Chromosome 16"/>
</dbReference>
<evidence type="ECO:0000313" key="2">
    <source>
        <dbReference type="EMBL" id="KAJ6777087.1"/>
    </source>
</evidence>
<feature type="compositionally biased region" description="Polar residues" evidence="1">
    <location>
        <begin position="146"/>
        <end position="159"/>
    </location>
</feature>
<dbReference type="AlphaFoldDB" id="A0A9Q1AN32"/>
<sequence length="281" mass="30867">MEDLHKLYPEALPNIPISVIKGTPVDKRVAHFCKALTYIRDSWMVRFRHDKTGKIENTDGAQLVDVVIATFDYMTKVARELFDILEDEQVENDYSSLATTLKQSYSYPSKLVSPVAATDVCTDSRFQGTKKSSYLMQKNENIEAQKPNSKVPTSKNTKGVASIMDENSIKTPDDKPVRTGIPRAPPTPANISKGNGAIDTTTSNASKRVSIKCNATQKGSSSSSTTSTSTAFGAFERVNTKCNATQKGSSSSTSSTRNAFKRINSKMTCRSKMSQPHLHHQ</sequence>
<reference evidence="2" key="2">
    <citation type="journal article" date="2023" name="Int. J. Mol. Sci.">
        <title>De Novo Assembly and Annotation of 11 Diverse Shrub Willow (Salix) Genomes Reveals Novel Gene Organization in Sex-Linked Regions.</title>
        <authorList>
            <person name="Hyden B."/>
            <person name="Feng K."/>
            <person name="Yates T.B."/>
            <person name="Jawdy S."/>
            <person name="Cereghino C."/>
            <person name="Smart L.B."/>
            <person name="Muchero W."/>
        </authorList>
    </citation>
    <scope>NUCLEOTIDE SEQUENCE</scope>
    <source>
        <tissue evidence="2">Shoot tip</tissue>
    </source>
</reference>
<comment type="caution">
    <text evidence="2">The sequence shown here is derived from an EMBL/GenBank/DDBJ whole genome shotgun (WGS) entry which is preliminary data.</text>
</comment>